<protein>
    <submittedName>
        <fullName evidence="1">Uncharacterized protein</fullName>
    </submittedName>
</protein>
<dbReference type="EMBL" id="UINC01057497">
    <property type="protein sequence ID" value="SVB78711.1"/>
    <property type="molecule type" value="Genomic_DNA"/>
</dbReference>
<dbReference type="AlphaFoldDB" id="A0A382GWZ5"/>
<reference evidence="1" key="1">
    <citation type="submission" date="2018-05" db="EMBL/GenBank/DDBJ databases">
        <authorList>
            <person name="Lanie J.A."/>
            <person name="Ng W.-L."/>
            <person name="Kazmierczak K.M."/>
            <person name="Andrzejewski T.M."/>
            <person name="Davidsen T.M."/>
            <person name="Wayne K.J."/>
            <person name="Tettelin H."/>
            <person name="Glass J.I."/>
            <person name="Rusch D."/>
            <person name="Podicherti R."/>
            <person name="Tsui H.-C.T."/>
            <person name="Winkler M.E."/>
        </authorList>
    </citation>
    <scope>NUCLEOTIDE SEQUENCE</scope>
</reference>
<evidence type="ECO:0000313" key="1">
    <source>
        <dbReference type="EMBL" id="SVB78711.1"/>
    </source>
</evidence>
<gene>
    <name evidence="1" type="ORF">METZ01_LOCUS231565</name>
</gene>
<accession>A0A382GWZ5</accession>
<organism evidence="1">
    <name type="scientific">marine metagenome</name>
    <dbReference type="NCBI Taxonomy" id="408172"/>
    <lineage>
        <taxon>unclassified sequences</taxon>
        <taxon>metagenomes</taxon>
        <taxon>ecological metagenomes</taxon>
    </lineage>
</organism>
<proteinExistence type="predicted"/>
<name>A0A382GWZ5_9ZZZZ</name>
<sequence>MSLINSLEFESLLSLTSNVSADLKISSDSPKFINLE</sequence>